<evidence type="ECO:0000313" key="2">
    <source>
        <dbReference type="EMBL" id="GMF45188.1"/>
    </source>
</evidence>
<accession>A0A9W6XTW4</accession>
<organism evidence="2 3">
    <name type="scientific">Phytophthora fragariaefolia</name>
    <dbReference type="NCBI Taxonomy" id="1490495"/>
    <lineage>
        <taxon>Eukaryota</taxon>
        <taxon>Sar</taxon>
        <taxon>Stramenopiles</taxon>
        <taxon>Oomycota</taxon>
        <taxon>Peronosporomycetes</taxon>
        <taxon>Peronosporales</taxon>
        <taxon>Peronosporaceae</taxon>
        <taxon>Phytophthora</taxon>
    </lineage>
</organism>
<name>A0A9W6XTW4_9STRA</name>
<comment type="caution">
    <text evidence="2">The sequence shown here is derived from an EMBL/GenBank/DDBJ whole genome shotgun (WGS) entry which is preliminary data.</text>
</comment>
<dbReference type="Proteomes" id="UP001165121">
    <property type="component" value="Unassembled WGS sequence"/>
</dbReference>
<dbReference type="EMBL" id="BSXT01001794">
    <property type="protein sequence ID" value="GMF45188.1"/>
    <property type="molecule type" value="Genomic_DNA"/>
</dbReference>
<feature type="compositionally biased region" description="Basic residues" evidence="1">
    <location>
        <begin position="109"/>
        <end position="119"/>
    </location>
</feature>
<keyword evidence="3" id="KW-1185">Reference proteome</keyword>
<sequence length="126" mass="13610">MGSCRFGRAALSVEYDFHITRRAGSSKVVANALSRAPLQVWNNQATKRRLAHEARTPLDGKIPGSGRTPGAGDDEDTEVAPMVPAGGGQLTDGAIRRHQQSDKLSQKLRTMRSHKGHKVVTKEGIV</sequence>
<dbReference type="AlphaFoldDB" id="A0A9W6XTW4"/>
<protein>
    <submittedName>
        <fullName evidence="2">Unnamed protein product</fullName>
    </submittedName>
</protein>
<gene>
    <name evidence="2" type="ORF">Pfra01_001605900</name>
</gene>
<evidence type="ECO:0000313" key="3">
    <source>
        <dbReference type="Proteomes" id="UP001165121"/>
    </source>
</evidence>
<feature type="region of interest" description="Disordered" evidence="1">
    <location>
        <begin position="47"/>
        <end position="126"/>
    </location>
</feature>
<evidence type="ECO:0000256" key="1">
    <source>
        <dbReference type="SAM" id="MobiDB-lite"/>
    </source>
</evidence>
<reference evidence="2" key="1">
    <citation type="submission" date="2023-04" db="EMBL/GenBank/DDBJ databases">
        <title>Phytophthora fragariaefolia NBRC 109709.</title>
        <authorList>
            <person name="Ichikawa N."/>
            <person name="Sato H."/>
            <person name="Tonouchi N."/>
        </authorList>
    </citation>
    <scope>NUCLEOTIDE SEQUENCE</scope>
    <source>
        <strain evidence="2">NBRC 109709</strain>
    </source>
</reference>
<proteinExistence type="predicted"/>